<dbReference type="EMBL" id="MN034728">
    <property type="protein sequence ID" value="QDH89265.1"/>
    <property type="molecule type" value="Genomic_RNA"/>
</dbReference>
<accession>A0A514D6P6</accession>
<protein>
    <recommendedName>
        <fullName evidence="2">RNA-directed RNA polymerase</fullName>
    </recommendedName>
</protein>
<name>A0A514D6P6_9VIRU</name>
<evidence type="ECO:0000313" key="1">
    <source>
        <dbReference type="EMBL" id="QDH89265.1"/>
    </source>
</evidence>
<organism evidence="1">
    <name type="scientific">Leviviridae sp</name>
    <dbReference type="NCBI Taxonomy" id="2027243"/>
    <lineage>
        <taxon>Viruses</taxon>
        <taxon>Riboviria</taxon>
        <taxon>Orthornavirae</taxon>
        <taxon>Lenarviricota</taxon>
        <taxon>Leviviricetes</taxon>
        <taxon>Norzivirales</taxon>
        <taxon>Fiersviridae</taxon>
    </lineage>
</organism>
<evidence type="ECO:0008006" key="2">
    <source>
        <dbReference type="Google" id="ProtNLM"/>
    </source>
</evidence>
<sequence>MKSLIMFLQQLLADAGSFCGISTTRDVKTITSRIDKEGMAFVTLTLPQFLKDFERSLDQGFVSDDLFMGFTRKASLPRFLGGFLELIFDPNTGVLLYDDVRISDGLEELGEDLLRSLGMQGVAVHSVRQILGACGKIEELCTAERQSKAISAFIRREKYIRTRDDEISGESYIDFLEFLDDFGHPSSKQSMKTSSMEELYPDTLEALQLIGLSETASTTSVIGRPDLMTYSLSGKTLYQGSPWSKLFTM</sequence>
<gene>
    <name evidence="1" type="ORF">H2RhizoLitter491419_000003</name>
</gene>
<reference evidence="1" key="1">
    <citation type="submission" date="2019-05" db="EMBL/GenBank/DDBJ databases">
        <title>Metatranscriptomic reconstruction reveals RNA viruses with the potential to shape carbon cycling in soil.</title>
        <authorList>
            <person name="Starr E.P."/>
            <person name="Nuccio E."/>
            <person name="Pett-Ridge J."/>
            <person name="Banfield J.F."/>
            <person name="Firestone M.K."/>
        </authorList>
    </citation>
    <scope>NUCLEOTIDE SEQUENCE</scope>
    <source>
        <strain evidence="1">H2_Rhizo_Litter_49_scaffold_1419</strain>
    </source>
</reference>
<proteinExistence type="predicted"/>